<dbReference type="Gene3D" id="2.40.70.10">
    <property type="entry name" value="Acid Proteases"/>
    <property type="match status" value="2"/>
</dbReference>
<protein>
    <recommendedName>
        <fullName evidence="4">Peptidase A1 domain-containing protein</fullName>
    </recommendedName>
</protein>
<feature type="chain" id="PRO_5046739930" description="Peptidase A1 domain-containing protein" evidence="3">
    <location>
        <begin position="23"/>
        <end position="732"/>
    </location>
</feature>
<dbReference type="PROSITE" id="PS51767">
    <property type="entry name" value="PEPTIDASE_A1"/>
    <property type="match status" value="1"/>
</dbReference>
<feature type="compositionally biased region" description="Low complexity" evidence="2">
    <location>
        <begin position="525"/>
        <end position="534"/>
    </location>
</feature>
<evidence type="ECO:0000313" key="5">
    <source>
        <dbReference type="EMBL" id="KAK4652527.1"/>
    </source>
</evidence>
<evidence type="ECO:0000313" key="6">
    <source>
        <dbReference type="Proteomes" id="UP001323405"/>
    </source>
</evidence>
<keyword evidence="6" id="KW-1185">Reference proteome</keyword>
<dbReference type="Proteomes" id="UP001323405">
    <property type="component" value="Unassembled WGS sequence"/>
</dbReference>
<evidence type="ECO:0000256" key="2">
    <source>
        <dbReference type="SAM" id="MobiDB-lite"/>
    </source>
</evidence>
<feature type="signal peptide" evidence="3">
    <location>
        <begin position="1"/>
        <end position="22"/>
    </location>
</feature>
<feature type="domain" description="Peptidase A1" evidence="4">
    <location>
        <begin position="105"/>
        <end position="471"/>
    </location>
</feature>
<feature type="compositionally biased region" description="Low complexity" evidence="2">
    <location>
        <begin position="51"/>
        <end position="60"/>
    </location>
</feature>
<accession>A0ABR0G9U0</accession>
<keyword evidence="3" id="KW-0732">Signal</keyword>
<evidence type="ECO:0000256" key="3">
    <source>
        <dbReference type="SAM" id="SignalP"/>
    </source>
</evidence>
<feature type="region of interest" description="Disordered" evidence="2">
    <location>
        <begin position="492"/>
        <end position="534"/>
    </location>
</feature>
<dbReference type="PANTHER" id="PTHR47966:SF65">
    <property type="entry name" value="ASPARTIC-TYPE ENDOPEPTIDASE"/>
    <property type="match status" value="1"/>
</dbReference>
<dbReference type="PRINTS" id="PR00792">
    <property type="entry name" value="PEPSIN"/>
</dbReference>
<feature type="region of interest" description="Disordered" evidence="2">
    <location>
        <begin position="24"/>
        <end position="64"/>
    </location>
</feature>
<organism evidence="5 6">
    <name type="scientific">Podospora pseudocomata</name>
    <dbReference type="NCBI Taxonomy" id="2093779"/>
    <lineage>
        <taxon>Eukaryota</taxon>
        <taxon>Fungi</taxon>
        <taxon>Dikarya</taxon>
        <taxon>Ascomycota</taxon>
        <taxon>Pezizomycotina</taxon>
        <taxon>Sordariomycetes</taxon>
        <taxon>Sordariomycetidae</taxon>
        <taxon>Sordariales</taxon>
        <taxon>Podosporaceae</taxon>
        <taxon>Podospora</taxon>
    </lineage>
</organism>
<dbReference type="InterPro" id="IPR021109">
    <property type="entry name" value="Peptidase_aspartic_dom_sf"/>
</dbReference>
<dbReference type="SUPFAM" id="SSF50630">
    <property type="entry name" value="Acid proteases"/>
    <property type="match status" value="1"/>
</dbReference>
<dbReference type="Pfam" id="PF00026">
    <property type="entry name" value="Asp"/>
    <property type="match status" value="2"/>
</dbReference>
<evidence type="ECO:0000259" key="4">
    <source>
        <dbReference type="PROSITE" id="PS51767"/>
    </source>
</evidence>
<dbReference type="EMBL" id="JAFFHA010000007">
    <property type="protein sequence ID" value="KAK4652527.1"/>
    <property type="molecule type" value="Genomic_DNA"/>
</dbReference>
<dbReference type="GeneID" id="87910570"/>
<dbReference type="InterPro" id="IPR033121">
    <property type="entry name" value="PEPTIDASE_A1"/>
</dbReference>
<proteinExistence type="inferred from homology"/>
<dbReference type="PANTHER" id="PTHR47966">
    <property type="entry name" value="BETA-SITE APP-CLEAVING ENZYME, ISOFORM A-RELATED"/>
    <property type="match status" value="1"/>
</dbReference>
<sequence>MHFPQGWSILLCLLVSATSTAAAKADPASGARRSKDAENGIVRLPMRKRSPSQQQSRSSRGFPHAQRLPAQYTSDYYSTSTTSSAPPAATLAQANLTSIFKEMAYGIKMWIGEPAQAVTLDFDTGSSETWVSPHCTMVGWNPSYEKLCRSLGMYLPQQSETVISMNRTFPSKYITYGSGETHIEFYKDAISFNGERDLIQPVVFHCPPSQALTSQTDPSEYYDDEMFSLRQPVQFGVATWSSGMISGIFGVAYGEGYNQNYSGIIDAMYSQNLIRDKDFSFSLGSVDDENGEIVFGGVDMAKFRGPLHGVDMASQLNQEEDGYYRYWINLTYIGVTQPGSCLSMPVTEHSFEERFLPDTGTTLTYVPNHVFENIKRFFPDAVDNATYGTIVDCSHLHAEGSVDFGFGNQTIRVPYRDFIFQLEPGVFGDNEETLCLLGVVPSWDQFYILGDTFLRSVYALFRQKEHKIYFAQYQNCGTNIISTHGIGQFHGDCEEGSDAPSSADDDSKHGELSSTSSESWVMTPASSSSSSYSASKCTSYSTGAYSAVPTSTSSYDPWTEEPWGTTTTMIWDTASSTSDISWESSTTTDDSWSWTTDDSWSWTDSLSTSLVSIESDLTGTDWDWTTTPISMESMPTIGTEDWTSLDFETWTDEDKKVHVTGKPVLGQGGIPTVSPTLRRRGKKGRVDRSSPTDAAAMKPAMTVSTGPKETLVIDPGNGKEKVTVVGGAVQGQ</sequence>
<dbReference type="InterPro" id="IPR001461">
    <property type="entry name" value="Aspartic_peptidase_A1"/>
</dbReference>
<name>A0ABR0G9U0_9PEZI</name>
<comment type="similarity">
    <text evidence="1">Belongs to the peptidase A1 family.</text>
</comment>
<evidence type="ECO:0000256" key="1">
    <source>
        <dbReference type="ARBA" id="ARBA00007447"/>
    </source>
</evidence>
<comment type="caution">
    <text evidence="5">The sequence shown here is derived from an EMBL/GenBank/DDBJ whole genome shotgun (WGS) entry which is preliminary data.</text>
</comment>
<dbReference type="RefSeq" id="XP_062741502.1">
    <property type="nucleotide sequence ID" value="XM_062890663.1"/>
</dbReference>
<gene>
    <name evidence="5" type="ORF">QC762_502370</name>
</gene>
<reference evidence="5 6" key="1">
    <citation type="journal article" date="2023" name="bioRxiv">
        <title>High-quality genome assemblies of four members of thePodospora anserinaspecies complex.</title>
        <authorList>
            <person name="Ament-Velasquez S.L."/>
            <person name="Vogan A.A."/>
            <person name="Wallerman O."/>
            <person name="Hartmann F."/>
            <person name="Gautier V."/>
            <person name="Silar P."/>
            <person name="Giraud T."/>
            <person name="Johannesson H."/>
        </authorList>
    </citation>
    <scope>NUCLEOTIDE SEQUENCE [LARGE SCALE GENOMIC DNA]</scope>
    <source>
        <strain evidence="5 6">CBS 415.72m</strain>
    </source>
</reference>
<feature type="region of interest" description="Disordered" evidence="2">
    <location>
        <begin position="663"/>
        <end position="719"/>
    </location>
</feature>